<keyword evidence="2" id="KW-1185">Reference proteome</keyword>
<reference evidence="1 2" key="1">
    <citation type="journal article" date="2013" name="BMC Genomics">
        <title>Reconstruction of the lipid metabolism for the microalga Monoraphidium neglectum from its genome sequence reveals characteristics suitable for biofuel production.</title>
        <authorList>
            <person name="Bogen C."/>
            <person name="Al-Dilaimi A."/>
            <person name="Albersmeier A."/>
            <person name="Wichmann J."/>
            <person name="Grundmann M."/>
            <person name="Rupp O."/>
            <person name="Lauersen K.J."/>
            <person name="Blifernez-Klassen O."/>
            <person name="Kalinowski J."/>
            <person name="Goesmann A."/>
            <person name="Mussgnug J.H."/>
            <person name="Kruse O."/>
        </authorList>
    </citation>
    <scope>NUCLEOTIDE SEQUENCE [LARGE SCALE GENOMIC DNA]</scope>
    <source>
        <strain evidence="1 2">SAG 48.87</strain>
    </source>
</reference>
<sequence>MRFQNIIPLLAPRPGFLEGPMDVSDVKEQLSKINASIQACVNLLDASDANSEKLVVDWLVELERSRGVLLRALTAPTLQGSAEVYSNVYLNILDDEDEVLFCFDRVDRGHLQRVLDRYDCDVVVDPVNGRDTALVGVQLHDNIVVKALSGRPPYEQRTSTLEGFFLSTERSLAVCATDRVLELMRQDNPDAFSADIRVIRSADGQQWDVAGVVIADDCAAIVEAKPHLNDDSVLQLESCLDVIE</sequence>
<dbReference type="KEGG" id="mng:MNEG_9769"/>
<name>A0A0D2MBG1_9CHLO</name>
<protein>
    <submittedName>
        <fullName evidence="1">Uncharacterized protein</fullName>
    </submittedName>
</protein>
<dbReference type="GeneID" id="25742644"/>
<dbReference type="EMBL" id="KK102276">
    <property type="protein sequence ID" value="KIY98191.1"/>
    <property type="molecule type" value="Genomic_DNA"/>
</dbReference>
<organism evidence="1 2">
    <name type="scientific">Monoraphidium neglectum</name>
    <dbReference type="NCBI Taxonomy" id="145388"/>
    <lineage>
        <taxon>Eukaryota</taxon>
        <taxon>Viridiplantae</taxon>
        <taxon>Chlorophyta</taxon>
        <taxon>core chlorophytes</taxon>
        <taxon>Chlorophyceae</taxon>
        <taxon>CS clade</taxon>
        <taxon>Sphaeropleales</taxon>
        <taxon>Selenastraceae</taxon>
        <taxon>Monoraphidium</taxon>
    </lineage>
</organism>
<accession>A0A0D2MBG1</accession>
<evidence type="ECO:0000313" key="2">
    <source>
        <dbReference type="Proteomes" id="UP000054498"/>
    </source>
</evidence>
<proteinExistence type="predicted"/>
<gene>
    <name evidence="1" type="ORF">MNEG_9769</name>
</gene>
<dbReference type="Proteomes" id="UP000054498">
    <property type="component" value="Unassembled WGS sequence"/>
</dbReference>
<dbReference type="RefSeq" id="XP_013897211.1">
    <property type="nucleotide sequence ID" value="XM_014041757.1"/>
</dbReference>
<dbReference type="AlphaFoldDB" id="A0A0D2MBG1"/>
<evidence type="ECO:0000313" key="1">
    <source>
        <dbReference type="EMBL" id="KIY98191.1"/>
    </source>
</evidence>